<evidence type="ECO:0000313" key="9">
    <source>
        <dbReference type="Proteomes" id="UP000585474"/>
    </source>
</evidence>
<dbReference type="InterPro" id="IPR003959">
    <property type="entry name" value="ATPase_AAA_core"/>
</dbReference>
<keyword evidence="3" id="KW-0805">Transcription regulation</keyword>
<dbReference type="SUPFAM" id="SSF52540">
    <property type="entry name" value="P-loop containing nucleoside triphosphate hydrolases"/>
    <property type="match status" value="1"/>
</dbReference>
<dbReference type="Gene3D" id="3.40.50.300">
    <property type="entry name" value="P-loop containing nucleotide triphosphate hydrolases"/>
    <property type="match status" value="1"/>
</dbReference>
<evidence type="ECO:0000256" key="5">
    <source>
        <dbReference type="PROSITE-ProRule" id="PRU01251"/>
    </source>
</evidence>
<dbReference type="GO" id="GO:0016887">
    <property type="term" value="F:ATP hydrolysis activity"/>
    <property type="evidence" value="ECO:0007669"/>
    <property type="project" value="InterPro"/>
</dbReference>
<dbReference type="PANTHER" id="PTHR43572:SF38">
    <property type="entry name" value="PROTEIN SMAX1-LIKE 6"/>
    <property type="match status" value="1"/>
</dbReference>
<dbReference type="Pfam" id="PF26587">
    <property type="entry name" value="AAA_lid_SMAX1"/>
    <property type="match status" value="1"/>
</dbReference>
<feature type="compositionally biased region" description="Low complexity" evidence="6">
    <location>
        <begin position="499"/>
        <end position="510"/>
    </location>
</feature>
<evidence type="ECO:0000256" key="1">
    <source>
        <dbReference type="ARBA" id="ARBA00008675"/>
    </source>
</evidence>
<keyword evidence="8" id="KW-0378">Hydrolase</keyword>
<keyword evidence="9" id="KW-1185">Reference proteome</keyword>
<dbReference type="CDD" id="cd19499">
    <property type="entry name" value="RecA-like_ClpB_Hsp104-like"/>
    <property type="match status" value="1"/>
</dbReference>
<accession>A0A7J0GRP5</accession>
<evidence type="ECO:0000313" key="8">
    <source>
        <dbReference type="EMBL" id="GFZ13304.1"/>
    </source>
</evidence>
<protein>
    <submittedName>
        <fullName evidence="8">Double Clp-N motif-containing P-loop nucleoside triphosphate hydrolases superfamily protein</fullName>
    </submittedName>
</protein>
<sequence>MPTPVSVARQCLTEEAAGALDDAVGVARRRGHAQTTSLHAVSALLALPSSSLREACARSRSSVYSTRLQFRALELSVGVSLDRLPTAKRAEEPPVSNSLMAAIKRSQANQRRHPDTFHLYQQVQHQQSQASISCIKVELKHFLLSILDDPIVSRVFGEAGFRSCEIKFAILQPPPISRFPGSFSRCPPLFLGNLPDSDPNRAGFQFPICGFVLNDALCSFKDCVQTEKIGVLPTEIDGLGLISVDKEISEFVSKIGNKEMVDLKFKEVTDLVGNCSGPGFVVNVGDLKVLFVDSDLVDNINYVVSQLSGLLELHGGKLWLTGALESYETYKKILAQFPSLEKDWDLQLFPITSSKPSLMGSFVPLGGFFPTPSEFKNLLSSTNQSTRCNLCNEKYDQEVSILLKGESNTSVACQYSASLPSWLQTAECDSSKRVDAVKSKDDGTVLNAKLTGVGRKWNDICQRLHPITPFCSDISQSSSQIQHVEGFQFVADRKRSSSKDSSSNGSGSSNLISSTPMELPKVSPPKQTMVSRVASEAEITHLQPRLSVEASKSCQLGMETPWPPTYPVHSLRLQPDLTSPSSVTSVTTDLGLGTLYAVPGRETGKLKIEDHKNRLHYLSGSVTAEFDGVSENASNHISSPLSCSIPELGGQVDPKDFKTLWRVLAENVSWQGKATCTVSETISRCRTGHGRLRGSNHRGDIWLCFLGHDKVGKTRTAAALAEIMFGTRESLISVDLSPEYGISCSTSIFDSRDISSYDVKFRGKTVVDYIAEELSRKPKSVVLLENVDKADFVSQSSLSQAIRTGKFRDSHGREIGISNAIFVTTSNTTNKENFSGKECVEFSEKRILGAKRWQMQVSVGCVGGDFTKMNGMNVSVVANKESSKLISGNKRKMIDMNDSVEQDNTSETPKRAHKASSSFLDLNLPVEEEDDDYRNCNSDSNSENSDVWLEDFFSQVDAKVVFEPFDFDALAEELLKEINRSFQKTVGPDITLQIEEEVMVEMLAAAWLSDRKRAVEEWVERVLGKSFAEAQQRYQLTAQSVVKLVTSEGLFVEEQSYGVCLPARIILN</sequence>
<dbReference type="Proteomes" id="UP000585474">
    <property type="component" value="Unassembled WGS sequence"/>
</dbReference>
<keyword evidence="2 5" id="KW-0677">Repeat</keyword>
<dbReference type="InterPro" id="IPR027417">
    <property type="entry name" value="P-loop_NTPase"/>
</dbReference>
<dbReference type="Pfam" id="PF07724">
    <property type="entry name" value="AAA_2"/>
    <property type="match status" value="1"/>
</dbReference>
<dbReference type="InterPro" id="IPR051650">
    <property type="entry name" value="SL_signaling_regulator"/>
</dbReference>
<dbReference type="Pfam" id="PF23569">
    <property type="entry name" value="NBD_SMAX1"/>
    <property type="match status" value="1"/>
</dbReference>
<evidence type="ECO:0000256" key="4">
    <source>
        <dbReference type="ARBA" id="ARBA00023163"/>
    </source>
</evidence>
<evidence type="ECO:0000256" key="6">
    <source>
        <dbReference type="SAM" id="MobiDB-lite"/>
    </source>
</evidence>
<comment type="caution">
    <text evidence="8">The sequence shown here is derived from an EMBL/GenBank/DDBJ whole genome shotgun (WGS) entry which is preliminary data.</text>
</comment>
<dbReference type="SUPFAM" id="SSF81923">
    <property type="entry name" value="Double Clp-N motif"/>
    <property type="match status" value="1"/>
</dbReference>
<dbReference type="OrthoDB" id="1723324at2759"/>
<dbReference type="Pfam" id="PF02861">
    <property type="entry name" value="Clp_N"/>
    <property type="match status" value="1"/>
</dbReference>
<evidence type="ECO:0000256" key="3">
    <source>
        <dbReference type="ARBA" id="ARBA00023015"/>
    </source>
</evidence>
<organism evidence="8 9">
    <name type="scientific">Actinidia rufa</name>
    <dbReference type="NCBI Taxonomy" id="165716"/>
    <lineage>
        <taxon>Eukaryota</taxon>
        <taxon>Viridiplantae</taxon>
        <taxon>Streptophyta</taxon>
        <taxon>Embryophyta</taxon>
        <taxon>Tracheophyta</taxon>
        <taxon>Spermatophyta</taxon>
        <taxon>Magnoliopsida</taxon>
        <taxon>eudicotyledons</taxon>
        <taxon>Gunneridae</taxon>
        <taxon>Pentapetalae</taxon>
        <taxon>asterids</taxon>
        <taxon>Ericales</taxon>
        <taxon>Actinidiaceae</taxon>
        <taxon>Actinidia</taxon>
    </lineage>
</organism>
<proteinExistence type="inferred from homology"/>
<dbReference type="InterPro" id="IPR058954">
    <property type="entry name" value="AAA_lid_SMAX1"/>
</dbReference>
<dbReference type="InterPro" id="IPR058680">
    <property type="entry name" value="NBD_SMAX1-like"/>
</dbReference>
<reference evidence="8 9" key="1">
    <citation type="submission" date="2019-07" db="EMBL/GenBank/DDBJ databases">
        <title>De Novo Assembly of kiwifruit Actinidia rufa.</title>
        <authorList>
            <person name="Sugita-Konishi S."/>
            <person name="Sato K."/>
            <person name="Mori E."/>
            <person name="Abe Y."/>
            <person name="Kisaki G."/>
            <person name="Hamano K."/>
            <person name="Suezawa K."/>
            <person name="Otani M."/>
            <person name="Fukuda T."/>
            <person name="Manabe T."/>
            <person name="Gomi K."/>
            <person name="Tabuchi M."/>
            <person name="Akimitsu K."/>
            <person name="Kataoka I."/>
        </authorList>
    </citation>
    <scope>NUCLEOTIDE SEQUENCE [LARGE SCALE GENOMIC DNA]</scope>
    <source>
        <strain evidence="9">cv. Fuchu</strain>
    </source>
</reference>
<dbReference type="InterPro" id="IPR036628">
    <property type="entry name" value="Clp_N_dom_sf"/>
</dbReference>
<dbReference type="PANTHER" id="PTHR43572">
    <property type="entry name" value="CHAPERONE PROTEIN CLPD, CHLOROPLASTIC"/>
    <property type="match status" value="1"/>
</dbReference>
<evidence type="ECO:0000256" key="2">
    <source>
        <dbReference type="ARBA" id="ARBA00022737"/>
    </source>
</evidence>
<dbReference type="PROSITE" id="PS51903">
    <property type="entry name" value="CLP_R"/>
    <property type="match status" value="1"/>
</dbReference>
<dbReference type="AlphaFoldDB" id="A0A7J0GRP5"/>
<dbReference type="InterPro" id="IPR004176">
    <property type="entry name" value="Clp_R_N"/>
</dbReference>
<feature type="region of interest" description="Disordered" evidence="6">
    <location>
        <begin position="492"/>
        <end position="524"/>
    </location>
</feature>
<feature type="domain" description="Clp R" evidence="7">
    <location>
        <begin position="8"/>
        <end position="179"/>
    </location>
</feature>
<gene>
    <name evidence="8" type="ORF">Acr_23g0016890</name>
</gene>
<dbReference type="Gene3D" id="1.10.1780.10">
    <property type="entry name" value="Clp, N-terminal domain"/>
    <property type="match status" value="1"/>
</dbReference>
<comment type="similarity">
    <text evidence="1">Belongs to the ClpA/ClpB family.</text>
</comment>
<dbReference type="GO" id="GO:0005524">
    <property type="term" value="F:ATP binding"/>
    <property type="evidence" value="ECO:0007669"/>
    <property type="project" value="InterPro"/>
</dbReference>
<evidence type="ECO:0000259" key="7">
    <source>
        <dbReference type="PROSITE" id="PS51903"/>
    </source>
</evidence>
<dbReference type="EMBL" id="BJWL01000023">
    <property type="protein sequence ID" value="GFZ13304.1"/>
    <property type="molecule type" value="Genomic_DNA"/>
</dbReference>
<keyword evidence="4" id="KW-0804">Transcription</keyword>
<name>A0A7J0GRP5_9ERIC</name>